<dbReference type="Proteomes" id="UP000218366">
    <property type="component" value="Unassembled WGS sequence"/>
</dbReference>
<accession>A0A2A4B2R7</accession>
<gene>
    <name evidence="1" type="ORF">COC42_12315</name>
</gene>
<evidence type="ECO:0000313" key="2">
    <source>
        <dbReference type="Proteomes" id="UP000218366"/>
    </source>
</evidence>
<organism evidence="1 2">
    <name type="scientific">Sphingomonas spermidinifaciens</name>
    <dbReference type="NCBI Taxonomy" id="1141889"/>
    <lineage>
        <taxon>Bacteria</taxon>
        <taxon>Pseudomonadati</taxon>
        <taxon>Pseudomonadota</taxon>
        <taxon>Alphaproteobacteria</taxon>
        <taxon>Sphingomonadales</taxon>
        <taxon>Sphingomonadaceae</taxon>
        <taxon>Sphingomonas</taxon>
    </lineage>
</organism>
<dbReference type="OrthoDB" id="9801741at2"/>
<reference evidence="1 2" key="1">
    <citation type="submission" date="2017-09" db="EMBL/GenBank/DDBJ databases">
        <title>Sphingomonas spermidinifaciens 9NM-10, whole genome shotgun sequence.</title>
        <authorList>
            <person name="Feng G."/>
            <person name="Zhu H."/>
        </authorList>
    </citation>
    <scope>NUCLEOTIDE SEQUENCE [LARGE SCALE GENOMIC DNA]</scope>
    <source>
        <strain evidence="1 2">9NM-10</strain>
    </source>
</reference>
<dbReference type="EMBL" id="NWMW01000002">
    <property type="protein sequence ID" value="PCD02232.1"/>
    <property type="molecule type" value="Genomic_DNA"/>
</dbReference>
<proteinExistence type="predicted"/>
<dbReference type="AlphaFoldDB" id="A0A2A4B2R7"/>
<name>A0A2A4B2R7_9SPHN</name>
<keyword evidence="2" id="KW-1185">Reference proteome</keyword>
<protein>
    <submittedName>
        <fullName evidence="1">Uncharacterized protein</fullName>
    </submittedName>
</protein>
<evidence type="ECO:0000313" key="1">
    <source>
        <dbReference type="EMBL" id="PCD02232.1"/>
    </source>
</evidence>
<comment type="caution">
    <text evidence="1">The sequence shown here is derived from an EMBL/GenBank/DDBJ whole genome shotgun (WGS) entry which is preliminary data.</text>
</comment>
<sequence>MTWTLIRLELARSREFPEGSPAHAYLLRVPLDGHAIADARALRAHPERAEVLRIWPDEPDQRGYLLHRGNRWIFSYAPGDADDEPVFHLETHPLRLGEYVTITERDGKPRAFRITECEALADA</sequence>